<accession>A0A438CF60</accession>
<reference evidence="2 3" key="1">
    <citation type="journal article" date="2018" name="PLoS Genet.">
        <title>Population sequencing reveals clonal diversity and ancestral inbreeding in the grapevine cultivar Chardonnay.</title>
        <authorList>
            <person name="Roach M.J."/>
            <person name="Johnson D.L."/>
            <person name="Bohlmann J."/>
            <person name="van Vuuren H.J."/>
            <person name="Jones S.J."/>
            <person name="Pretorius I.S."/>
            <person name="Schmidt S.A."/>
            <person name="Borneman A.R."/>
        </authorList>
    </citation>
    <scope>NUCLEOTIDE SEQUENCE [LARGE SCALE GENOMIC DNA]</scope>
    <source>
        <strain evidence="3">cv. Chardonnay</strain>
        <tissue evidence="2">Leaf</tissue>
    </source>
</reference>
<proteinExistence type="predicted"/>
<evidence type="ECO:0000313" key="3">
    <source>
        <dbReference type="Proteomes" id="UP000288805"/>
    </source>
</evidence>
<feature type="compositionally biased region" description="Polar residues" evidence="1">
    <location>
        <begin position="60"/>
        <end position="73"/>
    </location>
</feature>
<sequence length="73" mass="7560">MNSLQATLEMVVTAICCFLQGVLRDLSRVSSGVQETSLKATQSNGDANESGAITTVPDIVSSNGDNSAVTAER</sequence>
<evidence type="ECO:0000313" key="2">
    <source>
        <dbReference type="EMBL" id="RVW21853.1"/>
    </source>
</evidence>
<name>A0A438CF60_VITVI</name>
<feature type="compositionally biased region" description="Polar residues" evidence="1">
    <location>
        <begin position="39"/>
        <end position="53"/>
    </location>
</feature>
<comment type="caution">
    <text evidence="2">The sequence shown here is derived from an EMBL/GenBank/DDBJ whole genome shotgun (WGS) entry which is preliminary data.</text>
</comment>
<dbReference type="EMBL" id="QGNW01002264">
    <property type="protein sequence ID" value="RVW21853.1"/>
    <property type="molecule type" value="Genomic_DNA"/>
</dbReference>
<dbReference type="Proteomes" id="UP000288805">
    <property type="component" value="Unassembled WGS sequence"/>
</dbReference>
<gene>
    <name evidence="2" type="ORF">CK203_109667</name>
</gene>
<dbReference type="AlphaFoldDB" id="A0A438CF60"/>
<protein>
    <submittedName>
        <fullName evidence="2">Uncharacterized protein</fullName>
    </submittedName>
</protein>
<feature type="region of interest" description="Disordered" evidence="1">
    <location>
        <begin position="39"/>
        <end position="73"/>
    </location>
</feature>
<evidence type="ECO:0000256" key="1">
    <source>
        <dbReference type="SAM" id="MobiDB-lite"/>
    </source>
</evidence>
<organism evidence="2 3">
    <name type="scientific">Vitis vinifera</name>
    <name type="common">Grape</name>
    <dbReference type="NCBI Taxonomy" id="29760"/>
    <lineage>
        <taxon>Eukaryota</taxon>
        <taxon>Viridiplantae</taxon>
        <taxon>Streptophyta</taxon>
        <taxon>Embryophyta</taxon>
        <taxon>Tracheophyta</taxon>
        <taxon>Spermatophyta</taxon>
        <taxon>Magnoliopsida</taxon>
        <taxon>eudicotyledons</taxon>
        <taxon>Gunneridae</taxon>
        <taxon>Pentapetalae</taxon>
        <taxon>rosids</taxon>
        <taxon>Vitales</taxon>
        <taxon>Vitaceae</taxon>
        <taxon>Viteae</taxon>
        <taxon>Vitis</taxon>
    </lineage>
</organism>